<feature type="compositionally biased region" description="Basic and acidic residues" evidence="6">
    <location>
        <begin position="159"/>
        <end position="174"/>
    </location>
</feature>
<dbReference type="Pfam" id="PF09649">
    <property type="entry name" value="CHZ"/>
    <property type="match status" value="1"/>
</dbReference>
<evidence type="ECO:0000313" key="9">
    <source>
        <dbReference type="Proteomes" id="UP001497453"/>
    </source>
</evidence>
<evidence type="ECO:0000256" key="6">
    <source>
        <dbReference type="SAM" id="MobiDB-lite"/>
    </source>
</evidence>
<keyword evidence="5" id="KW-0539">Nucleus</keyword>
<reference evidence="9" key="1">
    <citation type="submission" date="2024-04" db="EMBL/GenBank/DDBJ databases">
        <authorList>
            <person name="Shaw F."/>
            <person name="Minotto A."/>
        </authorList>
    </citation>
    <scope>NUCLEOTIDE SEQUENCE [LARGE SCALE GENOMIC DNA]</scope>
</reference>
<comment type="subcellular location">
    <subcellularLocation>
        <location evidence="2">Nucleus</location>
    </subcellularLocation>
</comment>
<feature type="compositionally biased region" description="Low complexity" evidence="6">
    <location>
        <begin position="129"/>
        <end position="141"/>
    </location>
</feature>
<name>A0ABP1CS52_9APHY</name>
<evidence type="ECO:0000313" key="8">
    <source>
        <dbReference type="EMBL" id="CAL1698485.1"/>
    </source>
</evidence>
<sequence length="174" mass="19415">MSSRAKRRAEPERKSPRKSKKVRYQEDDDESDGDAYEGKDDFDDELQGLAASNIIQGRRTRGVRVDYTKVEGFPGDGDEDEDDGGINVEDQNGGEQEEEEIPKKKKRAPKPKVSKANKVAPAPKESKKASTTSKSGKNSISKSKRRAVLESDMEEESDQKDNRNKGDESKEVIP</sequence>
<comment type="function">
    <text evidence="1">Forms a chaperone-bound H2A.Z-H2B complex that acts as a source for SWR1 complex-dependent H2A to H2A.Z histone replacement in chromatin.</text>
</comment>
<dbReference type="Proteomes" id="UP001497453">
    <property type="component" value="Chromosome 10"/>
</dbReference>
<evidence type="ECO:0000256" key="4">
    <source>
        <dbReference type="ARBA" id="ARBA00023186"/>
    </source>
</evidence>
<organism evidence="8 9">
    <name type="scientific">Somion occarium</name>
    <dbReference type="NCBI Taxonomy" id="3059160"/>
    <lineage>
        <taxon>Eukaryota</taxon>
        <taxon>Fungi</taxon>
        <taxon>Dikarya</taxon>
        <taxon>Basidiomycota</taxon>
        <taxon>Agaricomycotina</taxon>
        <taxon>Agaricomycetes</taxon>
        <taxon>Polyporales</taxon>
        <taxon>Cerrenaceae</taxon>
        <taxon>Somion</taxon>
    </lineage>
</organism>
<evidence type="ECO:0000256" key="2">
    <source>
        <dbReference type="ARBA" id="ARBA00004123"/>
    </source>
</evidence>
<evidence type="ECO:0000259" key="7">
    <source>
        <dbReference type="Pfam" id="PF09649"/>
    </source>
</evidence>
<evidence type="ECO:0000256" key="3">
    <source>
        <dbReference type="ARBA" id="ARBA00008057"/>
    </source>
</evidence>
<feature type="compositionally biased region" description="Basic residues" evidence="6">
    <location>
        <begin position="103"/>
        <end position="115"/>
    </location>
</feature>
<feature type="domain" description="Histone chaperone" evidence="7">
    <location>
        <begin position="43"/>
        <end position="71"/>
    </location>
</feature>
<keyword evidence="9" id="KW-1185">Reference proteome</keyword>
<keyword evidence="4" id="KW-0143">Chaperone</keyword>
<gene>
    <name evidence="8" type="ORF">GFSPODELE1_LOCUS2177</name>
</gene>
<feature type="region of interest" description="Disordered" evidence="6">
    <location>
        <begin position="1"/>
        <end position="174"/>
    </location>
</feature>
<dbReference type="EMBL" id="OZ037953">
    <property type="protein sequence ID" value="CAL1698485.1"/>
    <property type="molecule type" value="Genomic_DNA"/>
</dbReference>
<dbReference type="InterPro" id="IPR019098">
    <property type="entry name" value="Histone_chaperone_domain_CHZ"/>
</dbReference>
<protein>
    <recommendedName>
        <fullName evidence="7">Histone chaperone domain-containing protein</fullName>
    </recommendedName>
</protein>
<feature type="compositionally biased region" description="Acidic residues" evidence="6">
    <location>
        <begin position="26"/>
        <end position="46"/>
    </location>
</feature>
<proteinExistence type="inferred from homology"/>
<evidence type="ECO:0000256" key="1">
    <source>
        <dbReference type="ARBA" id="ARBA00002212"/>
    </source>
</evidence>
<comment type="similarity">
    <text evidence="3">Belongs to the CHZ1 family.</text>
</comment>
<accession>A0ABP1CS52</accession>
<evidence type="ECO:0000256" key="5">
    <source>
        <dbReference type="ARBA" id="ARBA00023242"/>
    </source>
</evidence>